<dbReference type="GO" id="GO:0046983">
    <property type="term" value="F:protein dimerization activity"/>
    <property type="evidence" value="ECO:0007669"/>
    <property type="project" value="InterPro"/>
</dbReference>
<dbReference type="SUPFAM" id="SSF53098">
    <property type="entry name" value="Ribonuclease H-like"/>
    <property type="match status" value="1"/>
</dbReference>
<dbReference type="Pfam" id="PF14372">
    <property type="entry name" value="hAT-like_RNase-H"/>
    <property type="match status" value="1"/>
</dbReference>
<evidence type="ECO:0000259" key="11">
    <source>
        <dbReference type="Pfam" id="PF05699"/>
    </source>
</evidence>
<keyword evidence="14" id="KW-1185">Reference proteome</keyword>
<keyword evidence="3" id="KW-0479">Metal-binding</keyword>
<evidence type="ECO:0000256" key="9">
    <source>
        <dbReference type="ARBA" id="ARBA00023242"/>
    </source>
</evidence>
<reference evidence="14" key="1">
    <citation type="journal article" date="2013" name="Science">
        <title>The Amborella genome and the evolution of flowering plants.</title>
        <authorList>
            <consortium name="Amborella Genome Project"/>
        </authorList>
    </citation>
    <scope>NUCLEOTIDE SEQUENCE [LARGE SCALE GENOMIC DNA]</scope>
</reference>
<keyword evidence="8" id="KW-0804">Transcription</keyword>
<dbReference type="GO" id="GO:0003677">
    <property type="term" value="F:DNA binding"/>
    <property type="evidence" value="ECO:0007669"/>
    <property type="project" value="UniProtKB-KW"/>
</dbReference>
<dbReference type="Pfam" id="PF05699">
    <property type="entry name" value="Dimer_Tnp_hAT"/>
    <property type="match status" value="1"/>
</dbReference>
<gene>
    <name evidence="13" type="ORF">AMTR_s00024p00250640</name>
</gene>
<feature type="domain" description="hAT-like transposase RNase-H fold" evidence="12">
    <location>
        <begin position="411"/>
        <end position="495"/>
    </location>
</feature>
<dbReference type="SMART" id="SM00614">
    <property type="entry name" value="ZnF_BED"/>
    <property type="match status" value="1"/>
</dbReference>
<keyword evidence="9" id="KW-0539">Nucleus</keyword>
<dbReference type="InterPro" id="IPR012337">
    <property type="entry name" value="RNaseH-like_sf"/>
</dbReference>
<evidence type="ECO:0000259" key="12">
    <source>
        <dbReference type="Pfam" id="PF14372"/>
    </source>
</evidence>
<evidence type="ECO:0008006" key="15">
    <source>
        <dbReference type="Google" id="ProtNLM"/>
    </source>
</evidence>
<organism evidence="13 14">
    <name type="scientific">Amborella trichopoda</name>
    <dbReference type="NCBI Taxonomy" id="13333"/>
    <lineage>
        <taxon>Eukaryota</taxon>
        <taxon>Viridiplantae</taxon>
        <taxon>Streptophyta</taxon>
        <taxon>Embryophyta</taxon>
        <taxon>Tracheophyta</taxon>
        <taxon>Spermatophyta</taxon>
        <taxon>Magnoliopsida</taxon>
        <taxon>Amborellales</taxon>
        <taxon>Amborellaceae</taxon>
        <taxon>Amborella</taxon>
    </lineage>
</organism>
<dbReference type="GO" id="GO:0008270">
    <property type="term" value="F:zinc ion binding"/>
    <property type="evidence" value="ECO:0007669"/>
    <property type="project" value="UniProtKB-KW"/>
</dbReference>
<comment type="subcellular location">
    <subcellularLocation>
        <location evidence="1">Nucleus</location>
    </subcellularLocation>
</comment>
<keyword evidence="7" id="KW-0238">DNA-binding</keyword>
<feature type="domain" description="BED-type" evidence="10">
    <location>
        <begin position="46"/>
        <end position="85"/>
    </location>
</feature>
<evidence type="ECO:0000259" key="10">
    <source>
        <dbReference type="Pfam" id="PF02892"/>
    </source>
</evidence>
<keyword evidence="5" id="KW-0862">Zinc</keyword>
<proteinExistence type="predicted"/>
<name>W1PVM1_AMBTC</name>
<dbReference type="InterPro" id="IPR008906">
    <property type="entry name" value="HATC_C_dom"/>
</dbReference>
<dbReference type="OMA" id="CHIPYPC"/>
<protein>
    <recommendedName>
        <fullName evidence="15">BED-type domain-containing protein</fullName>
    </recommendedName>
</protein>
<evidence type="ECO:0000256" key="5">
    <source>
        <dbReference type="ARBA" id="ARBA00022833"/>
    </source>
</evidence>
<accession>W1PVM1</accession>
<evidence type="ECO:0000256" key="6">
    <source>
        <dbReference type="ARBA" id="ARBA00023015"/>
    </source>
</evidence>
<dbReference type="InterPro" id="IPR003656">
    <property type="entry name" value="Znf_BED"/>
</dbReference>
<evidence type="ECO:0000313" key="14">
    <source>
        <dbReference type="Proteomes" id="UP000017836"/>
    </source>
</evidence>
<dbReference type="Proteomes" id="UP000017836">
    <property type="component" value="Unassembled WGS sequence"/>
</dbReference>
<dbReference type="Gramene" id="ERN11335">
    <property type="protein sequence ID" value="ERN11335"/>
    <property type="gene ID" value="AMTR_s00024p00250640"/>
</dbReference>
<dbReference type="eggNOG" id="KOG1121">
    <property type="taxonomic scope" value="Eukaryota"/>
</dbReference>
<dbReference type="Pfam" id="PF02892">
    <property type="entry name" value="zf-BED"/>
    <property type="match status" value="1"/>
</dbReference>
<dbReference type="PANTHER" id="PTHR46481:SF7">
    <property type="entry name" value="ZINC FINGER BED DOMAIN-CONTAINING PROTEIN RICESLEEPER 2-LIKE"/>
    <property type="match status" value="1"/>
</dbReference>
<feature type="domain" description="HAT C-terminal dimerisation" evidence="11">
    <location>
        <begin position="550"/>
        <end position="631"/>
    </location>
</feature>
<dbReference type="GO" id="GO:0005634">
    <property type="term" value="C:nucleus"/>
    <property type="evidence" value="ECO:0007669"/>
    <property type="project" value="UniProtKB-SubCell"/>
</dbReference>
<sequence length="665" mass="75478">MDAKPMMDIALLPSIDAIDIGLGSSEKGNVGPAGKPKKKSMTSFYLKFFETAPDGKSRRCKFCKQNYSIATATGNLGRHLSHRHPGYDRQGDFVPQAPQAIPFNKKPSQPNVKSTNSVDNDHLSWLLLKWVINGPLPFSTFEDEGLADSFKFINSSTRFWSKARAHSVLLEVFRSMREDVKAALDHVNCKVSITLDYWTNYEQVPYMSITGHWIDENWSLRKVLLDITHIPYPHGGTEIYHSMLKVLESYNISGRVLACTHDNNQNVIIACRMLKDYLDGMKEPFTYIQCAAQTLNLIMEDGLRYVKPAIAKIRECVLEMNTSVEIAQDFREMASACQEGSWNFPLDVSTRPSGHYTMLDVATKANTAMDAVIMKHEKMLGRNRMTTMEKNAVEKTRRYLDSFFKTTNNLCGSELPTIGLVFFFMDHIMEMIKSCRESRYDPDWLKGAAVDMANKALIYSNQVYNLYTFISAILDPRIKKEFVPVDLNTDLNQEAARNHFMMNYASGHFSSIPNGYTNPQDRDGGVQNVSFAEEIARKRRRVSMNNATDELTQYLSEPPAPLSNTDVLDWWRGNSARFPKLSAMARDYLAVQSTAVPPDLVFSAAGDAVEKQRTSLSHDSVQAVMCIRSWVQNGFKFKFRSNEIDYEKLVEPVVQDAPLFDRKTK</sequence>
<evidence type="ECO:0000256" key="3">
    <source>
        <dbReference type="ARBA" id="ARBA00022723"/>
    </source>
</evidence>
<evidence type="ECO:0000256" key="8">
    <source>
        <dbReference type="ARBA" id="ARBA00023163"/>
    </source>
</evidence>
<comment type="subunit">
    <text evidence="2">Homodimer.</text>
</comment>
<dbReference type="AlphaFoldDB" id="W1PVM1"/>
<dbReference type="EMBL" id="KI392710">
    <property type="protein sequence ID" value="ERN11335.1"/>
    <property type="molecule type" value="Genomic_DNA"/>
</dbReference>
<evidence type="ECO:0000256" key="7">
    <source>
        <dbReference type="ARBA" id="ARBA00023125"/>
    </source>
</evidence>
<dbReference type="InterPro" id="IPR052035">
    <property type="entry name" value="ZnF_BED_domain_contain"/>
</dbReference>
<dbReference type="STRING" id="13333.W1PVM1"/>
<dbReference type="PANTHER" id="PTHR46481">
    <property type="entry name" value="ZINC FINGER BED DOMAIN-CONTAINING PROTEIN 4"/>
    <property type="match status" value="1"/>
</dbReference>
<keyword evidence="4" id="KW-0863">Zinc-finger</keyword>
<keyword evidence="6" id="KW-0805">Transcription regulation</keyword>
<dbReference type="HOGENOM" id="CLU_009123_1_3_1"/>
<evidence type="ECO:0000256" key="1">
    <source>
        <dbReference type="ARBA" id="ARBA00004123"/>
    </source>
</evidence>
<evidence type="ECO:0000256" key="2">
    <source>
        <dbReference type="ARBA" id="ARBA00011738"/>
    </source>
</evidence>
<evidence type="ECO:0000313" key="13">
    <source>
        <dbReference type="EMBL" id="ERN11335.1"/>
    </source>
</evidence>
<dbReference type="InterPro" id="IPR025525">
    <property type="entry name" value="hAT-like_transposase_RNase-H"/>
</dbReference>
<evidence type="ECO:0000256" key="4">
    <source>
        <dbReference type="ARBA" id="ARBA00022771"/>
    </source>
</evidence>